<feature type="compositionally biased region" description="Low complexity" evidence="1">
    <location>
        <begin position="434"/>
        <end position="443"/>
    </location>
</feature>
<proteinExistence type="predicted"/>
<feature type="compositionally biased region" description="Polar residues" evidence="1">
    <location>
        <begin position="35"/>
        <end position="49"/>
    </location>
</feature>
<reference evidence="2 3" key="1">
    <citation type="submission" date="2015-01" db="EMBL/GenBank/DDBJ databases">
        <title>The Genome Sequence of Exophiala mesophila CBS40295.</title>
        <authorList>
            <consortium name="The Broad Institute Genomics Platform"/>
            <person name="Cuomo C."/>
            <person name="de Hoog S."/>
            <person name="Gorbushina A."/>
            <person name="Stielow B."/>
            <person name="Teixiera M."/>
            <person name="Abouelleil A."/>
            <person name="Chapman S.B."/>
            <person name="Priest M."/>
            <person name="Young S.K."/>
            <person name="Wortman J."/>
            <person name="Nusbaum C."/>
            <person name="Birren B."/>
        </authorList>
    </citation>
    <scope>NUCLEOTIDE SEQUENCE [LARGE SCALE GENOMIC DNA]</scope>
    <source>
        <strain evidence="2 3">CBS 40295</strain>
    </source>
</reference>
<dbReference type="VEuPathDB" id="FungiDB:PV10_01450"/>
<name>A0A0D1X7B0_EXOME</name>
<organism evidence="2 3">
    <name type="scientific">Exophiala mesophila</name>
    <name type="common">Black yeast-like fungus</name>
    <dbReference type="NCBI Taxonomy" id="212818"/>
    <lineage>
        <taxon>Eukaryota</taxon>
        <taxon>Fungi</taxon>
        <taxon>Dikarya</taxon>
        <taxon>Ascomycota</taxon>
        <taxon>Pezizomycotina</taxon>
        <taxon>Eurotiomycetes</taxon>
        <taxon>Chaetothyriomycetidae</taxon>
        <taxon>Chaetothyriales</taxon>
        <taxon>Herpotrichiellaceae</taxon>
        <taxon>Exophiala</taxon>
    </lineage>
</organism>
<dbReference type="OrthoDB" id="5426563at2759"/>
<dbReference type="Proteomes" id="UP000054302">
    <property type="component" value="Unassembled WGS sequence"/>
</dbReference>
<evidence type="ECO:0000313" key="3">
    <source>
        <dbReference type="Proteomes" id="UP000054302"/>
    </source>
</evidence>
<evidence type="ECO:0000256" key="1">
    <source>
        <dbReference type="SAM" id="MobiDB-lite"/>
    </source>
</evidence>
<protein>
    <submittedName>
        <fullName evidence="2">Uncharacterized protein</fullName>
    </submittedName>
</protein>
<feature type="region of interest" description="Disordered" evidence="1">
    <location>
        <begin position="134"/>
        <end position="218"/>
    </location>
</feature>
<accession>A0A0D1X7B0</accession>
<feature type="compositionally biased region" description="Polar residues" evidence="1">
    <location>
        <begin position="92"/>
        <end position="106"/>
    </location>
</feature>
<feature type="region of interest" description="Disordered" evidence="1">
    <location>
        <begin position="75"/>
        <end position="114"/>
    </location>
</feature>
<dbReference type="RefSeq" id="XP_016229314.1">
    <property type="nucleotide sequence ID" value="XM_016365665.1"/>
</dbReference>
<dbReference type="AlphaFoldDB" id="A0A0D1X7B0"/>
<gene>
    <name evidence="2" type="ORF">PV10_01450</name>
</gene>
<feature type="region of interest" description="Disordered" evidence="1">
    <location>
        <begin position="26"/>
        <end position="60"/>
    </location>
</feature>
<keyword evidence="3" id="KW-1185">Reference proteome</keyword>
<dbReference type="GeneID" id="27319295"/>
<dbReference type="HOGENOM" id="CLU_517811_0_0_1"/>
<feature type="region of interest" description="Disordered" evidence="1">
    <location>
        <begin position="434"/>
        <end position="484"/>
    </location>
</feature>
<dbReference type="EMBL" id="KN847520">
    <property type="protein sequence ID" value="KIV97740.1"/>
    <property type="molecule type" value="Genomic_DNA"/>
</dbReference>
<evidence type="ECO:0000313" key="2">
    <source>
        <dbReference type="EMBL" id="KIV97740.1"/>
    </source>
</evidence>
<sequence length="526" mass="58809">MNWTGGHLNRHSKANSNTLLKSQKRHFAKARLREQGTSSPSRSSFSIHAQHQPALPINQRGTSKHIRKLHAELDKLPQSKIQSILQPKFRGNPTTNLPSERQPQHSQPKKEFGINHLFKETLLSQRDWAGLRKTRPMKSSWNSGDADLGQVQERVSESPVRHQWSRAAARNLSSPSHSPIFGRHTDQNSSLLDAQGSHPPPSQARSVSNPTADFPGHMPRKCTTFPSYAPEREFCWNHTAPAGHEARIHKPISRMPQMDLFSKPLIPLNKLLSLRSFDEVMELSSSLATDNSSPGLFQPLEDVMAQPCYQQNESCFVGYDDCPSTRFSNQNGEHSDQNSQPVSLGDLQPATFPCAPIRRFPEEYSSPPQIPPPSSILSQHPRERKAIEPRLPTLSAYPPHQDMQHCQTIARQDHQVTSEAQNWGTEVRLDPASARLLPSSPSSKFPDGKHRQQALNPAMKRKASDHGLASSCRPKRTAVSSFQSSIGPGFGTSSMFPLPSHTSTLLGDENIPMTLWDFGTEIFYEF</sequence>